<dbReference type="PANTHER" id="PTHR13815">
    <property type="entry name" value="GOLGIN-84"/>
    <property type="match status" value="1"/>
</dbReference>
<feature type="region of interest" description="Disordered" evidence="8">
    <location>
        <begin position="151"/>
        <end position="254"/>
    </location>
</feature>
<keyword evidence="2 9" id="KW-0812">Transmembrane</keyword>
<feature type="coiled-coil region" evidence="7">
    <location>
        <begin position="259"/>
        <end position="307"/>
    </location>
</feature>
<keyword evidence="4" id="KW-0333">Golgi apparatus</keyword>
<organism evidence="10 11">
    <name type="scientific">Dunaliella salina</name>
    <name type="common">Green alga</name>
    <name type="synonym">Protococcus salinus</name>
    <dbReference type="NCBI Taxonomy" id="3046"/>
    <lineage>
        <taxon>Eukaryota</taxon>
        <taxon>Viridiplantae</taxon>
        <taxon>Chlorophyta</taxon>
        <taxon>core chlorophytes</taxon>
        <taxon>Chlorophyceae</taxon>
        <taxon>CS clade</taxon>
        <taxon>Chlamydomonadales</taxon>
        <taxon>Dunaliellaceae</taxon>
        <taxon>Dunaliella</taxon>
    </lineage>
</organism>
<evidence type="ECO:0000256" key="4">
    <source>
        <dbReference type="ARBA" id="ARBA00023034"/>
    </source>
</evidence>
<name>A0ABQ7GKK1_DUNSA</name>
<feature type="compositionally biased region" description="Polar residues" evidence="8">
    <location>
        <begin position="163"/>
        <end position="175"/>
    </location>
</feature>
<accession>A0ABQ7GKK1</accession>
<evidence type="ECO:0000313" key="10">
    <source>
        <dbReference type="EMBL" id="KAF5835140.1"/>
    </source>
</evidence>
<evidence type="ECO:0000256" key="2">
    <source>
        <dbReference type="ARBA" id="ARBA00022692"/>
    </source>
</evidence>
<gene>
    <name evidence="10" type="ORF">DUNSADRAFT_7815</name>
</gene>
<feature type="region of interest" description="Disordered" evidence="8">
    <location>
        <begin position="35"/>
        <end position="72"/>
    </location>
</feature>
<evidence type="ECO:0000256" key="3">
    <source>
        <dbReference type="ARBA" id="ARBA00022989"/>
    </source>
</evidence>
<evidence type="ECO:0000256" key="7">
    <source>
        <dbReference type="SAM" id="Coils"/>
    </source>
</evidence>
<keyword evidence="3 9" id="KW-1133">Transmembrane helix</keyword>
<evidence type="ECO:0008006" key="12">
    <source>
        <dbReference type="Google" id="ProtNLM"/>
    </source>
</evidence>
<feature type="transmembrane region" description="Helical" evidence="9">
    <location>
        <begin position="645"/>
        <end position="667"/>
    </location>
</feature>
<dbReference type="Pfam" id="PF09787">
    <property type="entry name" value="Golgin_A5"/>
    <property type="match status" value="1"/>
</dbReference>
<reference evidence="10" key="1">
    <citation type="submission" date="2017-08" db="EMBL/GenBank/DDBJ databases">
        <authorList>
            <person name="Polle J.E."/>
            <person name="Barry K."/>
            <person name="Cushman J."/>
            <person name="Schmutz J."/>
            <person name="Tran D."/>
            <person name="Hathwaick L.T."/>
            <person name="Yim W.C."/>
            <person name="Jenkins J."/>
            <person name="Mckie-Krisberg Z.M."/>
            <person name="Prochnik S."/>
            <person name="Lindquist E."/>
            <person name="Dockter R.B."/>
            <person name="Adam C."/>
            <person name="Molina H."/>
            <person name="Bunkerborg J."/>
            <person name="Jin E."/>
            <person name="Buchheim M."/>
            <person name="Magnuson J."/>
        </authorList>
    </citation>
    <scope>NUCLEOTIDE SEQUENCE</scope>
    <source>
        <strain evidence="10">CCAP 19/18</strain>
    </source>
</reference>
<evidence type="ECO:0000256" key="9">
    <source>
        <dbReference type="SAM" id="Phobius"/>
    </source>
</evidence>
<evidence type="ECO:0000256" key="1">
    <source>
        <dbReference type="ARBA" id="ARBA00004194"/>
    </source>
</evidence>
<feature type="region of interest" description="Disordered" evidence="8">
    <location>
        <begin position="456"/>
        <end position="476"/>
    </location>
</feature>
<feature type="compositionally biased region" description="Polar residues" evidence="8">
    <location>
        <begin position="115"/>
        <end position="130"/>
    </location>
</feature>
<dbReference type="EMBL" id="MU069720">
    <property type="protein sequence ID" value="KAF5835140.1"/>
    <property type="molecule type" value="Genomic_DNA"/>
</dbReference>
<evidence type="ECO:0000256" key="5">
    <source>
        <dbReference type="ARBA" id="ARBA00023054"/>
    </source>
</evidence>
<dbReference type="Proteomes" id="UP000815325">
    <property type="component" value="Unassembled WGS sequence"/>
</dbReference>
<feature type="compositionally biased region" description="Polar residues" evidence="8">
    <location>
        <begin position="38"/>
        <end position="47"/>
    </location>
</feature>
<keyword evidence="11" id="KW-1185">Reference proteome</keyword>
<protein>
    <recommendedName>
        <fullName evidence="12">Golgin-84</fullName>
    </recommendedName>
</protein>
<comment type="caution">
    <text evidence="10">The sequence shown here is derived from an EMBL/GenBank/DDBJ whole genome shotgun (WGS) entry which is preliminary data.</text>
</comment>
<dbReference type="PANTHER" id="PTHR13815:SF7">
    <property type="entry name" value="GOLGIN SUBFAMILY A MEMBER 5"/>
    <property type="match status" value="1"/>
</dbReference>
<sequence>MNWWGGEALEIRFEDMGCQIKAESTVRCPFLHKDVSEEPSNQPTQGYVLSAKESPFLSPPSKTSPAEQHEFPHNTNVATTGAVQQYQHIGQQFSPRPHPTKPRDPPPTAKPPGLFSQQPASVTAPSTGQQGVPPHLKPATASVLTNSVPFTKAPAPVRPPMSTAPSVSLPSSQPTSGPPLANPAQQAPQVPQTAPTANHSSNSSTVDSSRDSAPAVAQSSGSLQQQGHNTSSGNMDSLMGAKPLSQPGPHARGLQNAREEQLLRYVEQLKERLKASKSEAETLEQLLANAEARADERAVENRQLQGEVCALQEAKTLGENALKAQLAEQSTLLGEKAAKAEASARQVLRLQNEIESLKASSHSLAQSKMEMNEGMLEALKLQLEQADARLETERRMAAKAAAAWQARESDLEASLQSAGSALAETQHALEDMQTQAAALQDEQALLQAARRELQHRLQQAEAGQSGPLDRQGSSAAVSQLQAELSAQYAELERVKRSARAAEQGQADALGEVQVLRQRLKELAQKAPTAELEQQLRDTSEMLYNKQSQCERLASEKAAYTIKLERELSTALQELSKLRAGSHPAVMAGVGPSERSIALNVRQEDSIDQLQRFISRNMSRPYGAHLRKAAVAVKSRLKGRLATGRLLVFIYAFVVHIYLWVAVARLQACVETPKPASL</sequence>
<feature type="compositionally biased region" description="Low complexity" evidence="8">
    <location>
        <begin position="182"/>
        <end position="207"/>
    </location>
</feature>
<keyword evidence="5 7" id="KW-0175">Coiled coil</keyword>
<feature type="compositionally biased region" description="Polar residues" evidence="8">
    <location>
        <begin position="217"/>
        <end position="235"/>
    </location>
</feature>
<evidence type="ECO:0000313" key="11">
    <source>
        <dbReference type="Proteomes" id="UP000815325"/>
    </source>
</evidence>
<evidence type="ECO:0000256" key="8">
    <source>
        <dbReference type="SAM" id="MobiDB-lite"/>
    </source>
</evidence>
<keyword evidence="6 9" id="KW-0472">Membrane</keyword>
<feature type="region of interest" description="Disordered" evidence="8">
    <location>
        <begin position="92"/>
        <end position="139"/>
    </location>
</feature>
<proteinExistence type="predicted"/>
<dbReference type="InterPro" id="IPR019177">
    <property type="entry name" value="Golgin_subfamily_A_member_5"/>
</dbReference>
<comment type="subcellular location">
    <subcellularLocation>
        <location evidence="1">Golgi apparatus membrane</location>
        <topology evidence="1">Single-pass membrane protein</topology>
    </subcellularLocation>
</comment>
<evidence type="ECO:0000256" key="6">
    <source>
        <dbReference type="ARBA" id="ARBA00023136"/>
    </source>
</evidence>